<protein>
    <recommendedName>
        <fullName evidence="8">Protein kinase domain-containing protein</fullName>
    </recommendedName>
</protein>
<dbReference type="InterPro" id="IPR008271">
    <property type="entry name" value="Ser/Thr_kinase_AS"/>
</dbReference>
<accession>A0A813D4P1</accession>
<evidence type="ECO:0000256" key="5">
    <source>
        <dbReference type="ARBA" id="ARBA00022840"/>
    </source>
</evidence>
<keyword evidence="2" id="KW-0808">Transferase</keyword>
<dbReference type="OMA" id="PDQEWTR"/>
<dbReference type="FunFam" id="1.10.510.10:FF:000624">
    <property type="entry name" value="Mitogen-activated protein kinase"/>
    <property type="match status" value="1"/>
</dbReference>
<dbReference type="PROSITE" id="PS00108">
    <property type="entry name" value="PROTEIN_KINASE_ST"/>
    <property type="match status" value="1"/>
</dbReference>
<evidence type="ECO:0000259" key="8">
    <source>
        <dbReference type="PROSITE" id="PS50011"/>
    </source>
</evidence>
<dbReference type="Pfam" id="PF00069">
    <property type="entry name" value="Pkinase"/>
    <property type="match status" value="1"/>
</dbReference>
<comment type="caution">
    <text evidence="9">The sequence shown here is derived from an EMBL/GenBank/DDBJ whole genome shotgun (WGS) entry which is preliminary data.</text>
</comment>
<gene>
    <name evidence="9" type="ORF">PGLA1383_LOCUS1870</name>
</gene>
<dbReference type="SMART" id="SM00220">
    <property type="entry name" value="S_TKc"/>
    <property type="match status" value="1"/>
</dbReference>
<dbReference type="GO" id="GO:0004674">
    <property type="term" value="F:protein serine/threonine kinase activity"/>
    <property type="evidence" value="ECO:0007669"/>
    <property type="project" value="UniProtKB-KW"/>
</dbReference>
<sequence>MSRRQPYERIDRDVARRYDVLGRIGRGCYGVVFEVQAKDVALDYQRYAMKKILYAYTNSSDAQKTYREISYLMEFGHHENIVQVHDVLCSADDRHVYIVMQLADSDLRRAIKNRCLREIHRPLIAYQVLRALKYIHSAGVMHRDLKPGNILVDSNAQAKIADFGMARSSPAEHSSADLVMLTDYAGARWYRSPEQFLGARFYTTSIDIWAWGCIVAELHLEKPILKGSSTIDMLHHIVELLGSPLQADIDALQAQYAHMSLDQLPMALPAIGFMDLIPNCNQVLADLLELTLQFSPLKRTTAHEALRHPYLSAFHDPDCEPIYGHRLELALPDGHKFTPGKYRDQIYADVVGLEMATRRVEDIRRVDHMVEVEDDEEDV</sequence>
<keyword evidence="4" id="KW-0418">Kinase</keyword>
<evidence type="ECO:0000313" key="10">
    <source>
        <dbReference type="Proteomes" id="UP000654075"/>
    </source>
</evidence>
<feature type="domain" description="Protein kinase" evidence="8">
    <location>
        <begin position="18"/>
        <end position="311"/>
    </location>
</feature>
<keyword evidence="1 7" id="KW-0723">Serine/threonine-protein kinase</keyword>
<keyword evidence="5 6" id="KW-0067">ATP-binding</keyword>
<evidence type="ECO:0000256" key="1">
    <source>
        <dbReference type="ARBA" id="ARBA00022527"/>
    </source>
</evidence>
<feature type="binding site" evidence="6">
    <location>
        <position position="50"/>
    </location>
    <ligand>
        <name>ATP</name>
        <dbReference type="ChEBI" id="CHEBI:30616"/>
    </ligand>
</feature>
<comment type="similarity">
    <text evidence="7">Belongs to the protein kinase superfamily.</text>
</comment>
<keyword evidence="3 6" id="KW-0547">Nucleotide-binding</keyword>
<evidence type="ECO:0000256" key="6">
    <source>
        <dbReference type="PROSITE-ProRule" id="PRU10141"/>
    </source>
</evidence>
<dbReference type="InterPro" id="IPR017441">
    <property type="entry name" value="Protein_kinase_ATP_BS"/>
</dbReference>
<dbReference type="Gene3D" id="3.30.200.20">
    <property type="entry name" value="Phosphorylase Kinase, domain 1"/>
    <property type="match status" value="1"/>
</dbReference>
<dbReference type="PANTHER" id="PTHR24055">
    <property type="entry name" value="MITOGEN-ACTIVATED PROTEIN KINASE"/>
    <property type="match status" value="1"/>
</dbReference>
<dbReference type="InterPro" id="IPR050117">
    <property type="entry name" value="MAPK"/>
</dbReference>
<evidence type="ECO:0000256" key="2">
    <source>
        <dbReference type="ARBA" id="ARBA00022679"/>
    </source>
</evidence>
<evidence type="ECO:0000256" key="7">
    <source>
        <dbReference type="RuleBase" id="RU000304"/>
    </source>
</evidence>
<dbReference type="OrthoDB" id="192887at2759"/>
<reference evidence="9" key="1">
    <citation type="submission" date="2021-02" db="EMBL/GenBank/DDBJ databases">
        <authorList>
            <person name="Dougan E. K."/>
            <person name="Rhodes N."/>
            <person name="Thang M."/>
            <person name="Chan C."/>
        </authorList>
    </citation>
    <scope>NUCLEOTIDE SEQUENCE</scope>
</reference>
<dbReference type="GO" id="GO:0005524">
    <property type="term" value="F:ATP binding"/>
    <property type="evidence" value="ECO:0007669"/>
    <property type="project" value="UniProtKB-UniRule"/>
</dbReference>
<organism evidence="9 10">
    <name type="scientific">Polarella glacialis</name>
    <name type="common">Dinoflagellate</name>
    <dbReference type="NCBI Taxonomy" id="89957"/>
    <lineage>
        <taxon>Eukaryota</taxon>
        <taxon>Sar</taxon>
        <taxon>Alveolata</taxon>
        <taxon>Dinophyceae</taxon>
        <taxon>Suessiales</taxon>
        <taxon>Suessiaceae</taxon>
        <taxon>Polarella</taxon>
    </lineage>
</organism>
<dbReference type="InterPro" id="IPR000719">
    <property type="entry name" value="Prot_kinase_dom"/>
</dbReference>
<proteinExistence type="inferred from homology"/>
<evidence type="ECO:0000256" key="3">
    <source>
        <dbReference type="ARBA" id="ARBA00022741"/>
    </source>
</evidence>
<name>A0A813D4P1_POLGL</name>
<evidence type="ECO:0000313" key="9">
    <source>
        <dbReference type="EMBL" id="CAE8582882.1"/>
    </source>
</evidence>
<dbReference type="InterPro" id="IPR011009">
    <property type="entry name" value="Kinase-like_dom_sf"/>
</dbReference>
<dbReference type="PROSITE" id="PS00107">
    <property type="entry name" value="PROTEIN_KINASE_ATP"/>
    <property type="match status" value="1"/>
</dbReference>
<keyword evidence="10" id="KW-1185">Reference proteome</keyword>
<dbReference type="Proteomes" id="UP000654075">
    <property type="component" value="Unassembled WGS sequence"/>
</dbReference>
<evidence type="ECO:0000256" key="4">
    <source>
        <dbReference type="ARBA" id="ARBA00022777"/>
    </source>
</evidence>
<dbReference type="AlphaFoldDB" id="A0A813D4P1"/>
<dbReference type="PROSITE" id="PS50011">
    <property type="entry name" value="PROTEIN_KINASE_DOM"/>
    <property type="match status" value="1"/>
</dbReference>
<dbReference type="EMBL" id="CAJNNV010000522">
    <property type="protein sequence ID" value="CAE8582882.1"/>
    <property type="molecule type" value="Genomic_DNA"/>
</dbReference>
<dbReference type="Gene3D" id="1.10.510.10">
    <property type="entry name" value="Transferase(Phosphotransferase) domain 1"/>
    <property type="match status" value="1"/>
</dbReference>
<dbReference type="SUPFAM" id="SSF56112">
    <property type="entry name" value="Protein kinase-like (PK-like)"/>
    <property type="match status" value="1"/>
</dbReference>